<gene>
    <name evidence="1" type="ORF">ILUMI_02583</name>
</gene>
<dbReference type="Proteomes" id="UP000801492">
    <property type="component" value="Unassembled WGS sequence"/>
</dbReference>
<dbReference type="OrthoDB" id="6760274at2759"/>
<sequence>MVGAEDVKNVTENVLLGYFNQKLLKLKSFTIWWTFSMLKATLNVKDNMDITRLVAFLKRKSDNYKPKKSKILKKKETETFLRETPDNKFLMTKVALIIGVCGACPRQELVQLKIININAIGSSLIIRTPDTKTNTFGKMPC</sequence>
<reference evidence="1" key="1">
    <citation type="submission" date="2019-08" db="EMBL/GenBank/DDBJ databases">
        <title>The genome of the North American firefly Photinus pyralis.</title>
        <authorList>
            <consortium name="Photinus pyralis genome working group"/>
            <person name="Fallon T.R."/>
            <person name="Sander Lower S.E."/>
            <person name="Weng J.-K."/>
        </authorList>
    </citation>
    <scope>NUCLEOTIDE SEQUENCE</scope>
    <source>
        <strain evidence="1">TRF0915ILg1</strain>
        <tissue evidence="1">Whole body</tissue>
    </source>
</reference>
<proteinExistence type="predicted"/>
<evidence type="ECO:0000313" key="2">
    <source>
        <dbReference type="Proteomes" id="UP000801492"/>
    </source>
</evidence>
<dbReference type="EMBL" id="VTPC01000977">
    <property type="protein sequence ID" value="KAF2903603.1"/>
    <property type="molecule type" value="Genomic_DNA"/>
</dbReference>
<accession>A0A8K0DI04</accession>
<comment type="caution">
    <text evidence="1">The sequence shown here is derived from an EMBL/GenBank/DDBJ whole genome shotgun (WGS) entry which is preliminary data.</text>
</comment>
<name>A0A8K0DI04_IGNLU</name>
<organism evidence="1 2">
    <name type="scientific">Ignelater luminosus</name>
    <name type="common">Cucubano</name>
    <name type="synonym">Pyrophorus luminosus</name>
    <dbReference type="NCBI Taxonomy" id="2038154"/>
    <lineage>
        <taxon>Eukaryota</taxon>
        <taxon>Metazoa</taxon>
        <taxon>Ecdysozoa</taxon>
        <taxon>Arthropoda</taxon>
        <taxon>Hexapoda</taxon>
        <taxon>Insecta</taxon>
        <taxon>Pterygota</taxon>
        <taxon>Neoptera</taxon>
        <taxon>Endopterygota</taxon>
        <taxon>Coleoptera</taxon>
        <taxon>Polyphaga</taxon>
        <taxon>Elateriformia</taxon>
        <taxon>Elateroidea</taxon>
        <taxon>Elateridae</taxon>
        <taxon>Agrypninae</taxon>
        <taxon>Pyrophorini</taxon>
        <taxon>Ignelater</taxon>
    </lineage>
</organism>
<keyword evidence="2" id="KW-1185">Reference proteome</keyword>
<evidence type="ECO:0000313" key="1">
    <source>
        <dbReference type="EMBL" id="KAF2903603.1"/>
    </source>
</evidence>
<dbReference type="AlphaFoldDB" id="A0A8K0DI04"/>
<protein>
    <submittedName>
        <fullName evidence="1">Uncharacterized protein</fullName>
    </submittedName>
</protein>